<sequence>MVTIACRNFGRLSFAQACRIAVAEPTENTIGTCSAELGGRLCDTRAASLIFRRATNSAMMPLAGKIYRNAEMNGARVPKPSDEGNAIVAIYPGVKPILIPD</sequence>
<protein>
    <submittedName>
        <fullName evidence="1">Uncharacterized protein</fullName>
    </submittedName>
</protein>
<evidence type="ECO:0000313" key="1">
    <source>
        <dbReference type="EMBL" id="WEF52178.1"/>
    </source>
</evidence>
<accession>A0ABY8BQA6</accession>
<dbReference type="EMBL" id="CP113162">
    <property type="protein sequence ID" value="WEF52178.1"/>
    <property type="molecule type" value="Genomic_DNA"/>
</dbReference>
<name>A0ABY8BQA6_AFICR</name>
<dbReference type="Proteomes" id="UP001213907">
    <property type="component" value="Chromosome"/>
</dbReference>
<organism evidence="1 2">
    <name type="scientific">Afipia carboxydohydrogena</name>
    <name type="common">Pseudomonas carboxydohydrogena</name>
    <dbReference type="NCBI Taxonomy" id="290"/>
    <lineage>
        <taxon>Bacteria</taxon>
        <taxon>Pseudomonadati</taxon>
        <taxon>Pseudomonadota</taxon>
        <taxon>Alphaproteobacteria</taxon>
        <taxon>Hyphomicrobiales</taxon>
        <taxon>Nitrobacteraceae</taxon>
        <taxon>Afipia</taxon>
    </lineage>
</organism>
<evidence type="ECO:0000313" key="2">
    <source>
        <dbReference type="Proteomes" id="UP001213907"/>
    </source>
</evidence>
<gene>
    <name evidence="1" type="ORF">AFIC_000647</name>
</gene>
<keyword evidence="2" id="KW-1185">Reference proteome</keyword>
<proteinExistence type="predicted"/>
<reference evidence="1 2" key="1">
    <citation type="submission" date="2022-11" db="EMBL/GenBank/DDBJ databases">
        <authorList>
            <person name="Siebert D."/>
            <person name="Busche T."/>
            <person name="Saydam E."/>
            <person name="Kalinowski J."/>
            <person name="Ruckert C."/>
            <person name="Blombach B."/>
        </authorList>
    </citation>
    <scope>NUCLEOTIDE SEQUENCE [LARGE SCALE GENOMIC DNA]</scope>
    <source>
        <strain evidence="1 2">DSM 1083</strain>
    </source>
</reference>
<dbReference type="RefSeq" id="WP_275247746.1">
    <property type="nucleotide sequence ID" value="NZ_BAABDX010000001.1"/>
</dbReference>